<protein>
    <submittedName>
        <fullName evidence="1">Uncharacterized protein</fullName>
    </submittedName>
</protein>
<dbReference type="AlphaFoldDB" id="A0A8J6H6U5"/>
<proteinExistence type="predicted"/>
<reference evidence="1" key="2">
    <citation type="submission" date="2021-08" db="EMBL/GenBank/DDBJ databases">
        <authorList>
            <person name="Eriksson T."/>
        </authorList>
    </citation>
    <scope>NUCLEOTIDE SEQUENCE</scope>
    <source>
        <strain evidence="1">Stoneville</strain>
        <tissue evidence="1">Whole head</tissue>
    </source>
</reference>
<comment type="caution">
    <text evidence="1">The sequence shown here is derived from an EMBL/GenBank/DDBJ whole genome shotgun (WGS) entry which is preliminary data.</text>
</comment>
<keyword evidence="2" id="KW-1185">Reference proteome</keyword>
<organism evidence="1 2">
    <name type="scientific">Tenebrio molitor</name>
    <name type="common">Yellow mealworm beetle</name>
    <dbReference type="NCBI Taxonomy" id="7067"/>
    <lineage>
        <taxon>Eukaryota</taxon>
        <taxon>Metazoa</taxon>
        <taxon>Ecdysozoa</taxon>
        <taxon>Arthropoda</taxon>
        <taxon>Hexapoda</taxon>
        <taxon>Insecta</taxon>
        <taxon>Pterygota</taxon>
        <taxon>Neoptera</taxon>
        <taxon>Endopterygota</taxon>
        <taxon>Coleoptera</taxon>
        <taxon>Polyphaga</taxon>
        <taxon>Cucujiformia</taxon>
        <taxon>Tenebrionidae</taxon>
        <taxon>Tenebrio</taxon>
    </lineage>
</organism>
<dbReference type="Proteomes" id="UP000719412">
    <property type="component" value="Unassembled WGS sequence"/>
</dbReference>
<reference evidence="1" key="1">
    <citation type="journal article" date="2020" name="J Insects Food Feed">
        <title>The yellow mealworm (Tenebrio molitor) genome: a resource for the emerging insects as food and feed industry.</title>
        <authorList>
            <person name="Eriksson T."/>
            <person name="Andere A."/>
            <person name="Kelstrup H."/>
            <person name="Emery V."/>
            <person name="Picard C."/>
        </authorList>
    </citation>
    <scope>NUCLEOTIDE SEQUENCE</scope>
    <source>
        <strain evidence="1">Stoneville</strain>
        <tissue evidence="1">Whole head</tissue>
    </source>
</reference>
<evidence type="ECO:0000313" key="2">
    <source>
        <dbReference type="Proteomes" id="UP000719412"/>
    </source>
</evidence>
<sequence length="278" mass="31610">MSETSIAEKWRYQRCFSFKIFQMTISNLQTRSFLYGRLDETNRLEDTEDVKVKISESDIRRTSEFRAVPRRHHITPHRAPSEAASVRSESAPVTHPRYPGALISAGSTQRPLVTHNNVVQEDVVQVKHPLFIATTRSNSGMRPLERASLRQTARPVNRRRVNGTISQIEPNVPYHSHVLHTEFFTRPSPISLSSRLGAARTPPPPLTDPRQVIELVMSRVVKCPIRFDNGYTNQITRDYKHAEATLVLFVSVRTGSSAEDRMTHTSITTSWEARGTLK</sequence>
<dbReference type="EMBL" id="JABDTM020028437">
    <property type="protein sequence ID" value="KAH0808947.1"/>
    <property type="molecule type" value="Genomic_DNA"/>
</dbReference>
<name>A0A8J6H6U5_TENMO</name>
<accession>A0A8J6H6U5</accession>
<gene>
    <name evidence="1" type="ORF">GEV33_013844</name>
</gene>
<evidence type="ECO:0000313" key="1">
    <source>
        <dbReference type="EMBL" id="KAH0808947.1"/>
    </source>
</evidence>